<dbReference type="EMBL" id="BMAV01007808">
    <property type="protein sequence ID" value="GFY50936.1"/>
    <property type="molecule type" value="Genomic_DNA"/>
</dbReference>
<protein>
    <submittedName>
        <fullName evidence="2">Uncharacterized protein</fullName>
    </submittedName>
</protein>
<dbReference type="AlphaFoldDB" id="A0A8X6XFQ5"/>
<gene>
    <name evidence="2" type="primary">NCL1_48740</name>
    <name evidence="2" type="ORF">TNIN_438591</name>
</gene>
<accession>A0A8X6XFQ5</accession>
<evidence type="ECO:0000313" key="2">
    <source>
        <dbReference type="EMBL" id="GFY50936.1"/>
    </source>
</evidence>
<dbReference type="OrthoDB" id="7648178at2759"/>
<organism evidence="2 3">
    <name type="scientific">Trichonephila inaurata madagascariensis</name>
    <dbReference type="NCBI Taxonomy" id="2747483"/>
    <lineage>
        <taxon>Eukaryota</taxon>
        <taxon>Metazoa</taxon>
        <taxon>Ecdysozoa</taxon>
        <taxon>Arthropoda</taxon>
        <taxon>Chelicerata</taxon>
        <taxon>Arachnida</taxon>
        <taxon>Araneae</taxon>
        <taxon>Araneomorphae</taxon>
        <taxon>Entelegynae</taxon>
        <taxon>Araneoidea</taxon>
        <taxon>Nephilidae</taxon>
        <taxon>Trichonephila</taxon>
        <taxon>Trichonephila inaurata</taxon>
    </lineage>
</organism>
<evidence type="ECO:0000256" key="1">
    <source>
        <dbReference type="SAM" id="SignalP"/>
    </source>
</evidence>
<proteinExistence type="predicted"/>
<comment type="caution">
    <text evidence="2">The sequence shown here is derived from an EMBL/GenBank/DDBJ whole genome shotgun (WGS) entry which is preliminary data.</text>
</comment>
<name>A0A8X6XFQ5_9ARAC</name>
<reference evidence="2" key="1">
    <citation type="submission" date="2020-08" db="EMBL/GenBank/DDBJ databases">
        <title>Multicomponent nature underlies the extraordinary mechanical properties of spider dragline silk.</title>
        <authorList>
            <person name="Kono N."/>
            <person name="Nakamura H."/>
            <person name="Mori M."/>
            <person name="Yoshida Y."/>
            <person name="Ohtoshi R."/>
            <person name="Malay A.D."/>
            <person name="Moran D.A.P."/>
            <person name="Tomita M."/>
            <person name="Numata K."/>
            <person name="Arakawa K."/>
        </authorList>
    </citation>
    <scope>NUCLEOTIDE SEQUENCE</scope>
</reference>
<keyword evidence="3" id="KW-1185">Reference proteome</keyword>
<keyword evidence="1" id="KW-0732">Signal</keyword>
<evidence type="ECO:0000313" key="3">
    <source>
        <dbReference type="Proteomes" id="UP000886998"/>
    </source>
</evidence>
<feature type="chain" id="PRO_5036456537" evidence="1">
    <location>
        <begin position="18"/>
        <end position="96"/>
    </location>
</feature>
<feature type="signal peptide" evidence="1">
    <location>
        <begin position="1"/>
        <end position="17"/>
    </location>
</feature>
<sequence>MFKILLLVFIGIVVADAQECKEDTCAIVLCLVAECKKGEIFVEKGGYCGCCDACRTIKKEGECCQIEEKGVPLTEQCEEGTSCMNVGDEGVCVRCD</sequence>
<dbReference type="Proteomes" id="UP000886998">
    <property type="component" value="Unassembled WGS sequence"/>
</dbReference>